<evidence type="ECO:0000256" key="6">
    <source>
        <dbReference type="ARBA" id="ARBA00022729"/>
    </source>
</evidence>
<comment type="cofactor">
    <cofactor evidence="13 16">
        <name>Ca(2+)</name>
        <dbReference type="ChEBI" id="CHEBI:29108"/>
    </cofactor>
    <text evidence="13 16">Binds 2 calcium ions per subunit.</text>
</comment>
<dbReference type="PANTHER" id="PTHR31356:SF66">
    <property type="entry name" value="CATALASE-PEROXIDASE"/>
    <property type="match status" value="1"/>
</dbReference>
<keyword evidence="9 13" id="KW-0408">Iron</keyword>
<keyword evidence="10" id="KW-0325">Glycoprotein</keyword>
<evidence type="ECO:0000256" key="12">
    <source>
        <dbReference type="PIRSR" id="PIRSR601621-1"/>
    </source>
</evidence>
<sequence>MYSTIIRPLTLAAFLTCVAGAATTEKRQAVDTTDTTAAAAKSNPVCTPYIAVRDAIMGDIFEGGCNDNTRAAVRLAFHDAGTFSLSLEAAGKDNGGADGSMLVDPNEVLRPENNGLQNIVALLKPLPERFNVTAGDVLHLAGTLAVLACPGGPLINTFVGRPPVKNINPDGLLPDTHDKVSNLVNRFADMGLTVRETMALIGAHTCAKQRFVSLADAGDSMDTTVDIWDIRFYGETQRNDTDADVFRLPSDLAFSQDPLTKNDFSRFVGSLSVQENWASEYADAHEKMSLLGQNVDDLTDCTEIMPAPIHLKDIVTDSSGGAVDPPVDPAKLQAELQSTREQWLP</sequence>
<keyword evidence="8 16" id="KW-0560">Oxidoreductase</keyword>
<dbReference type="InterPro" id="IPR002016">
    <property type="entry name" value="Haem_peroxidase"/>
</dbReference>
<feature type="chain" id="PRO_5034861704" description="Peroxidase" evidence="16">
    <location>
        <begin position="21"/>
        <end position="345"/>
    </location>
</feature>
<dbReference type="GO" id="GO:0034599">
    <property type="term" value="P:cellular response to oxidative stress"/>
    <property type="evidence" value="ECO:0007669"/>
    <property type="project" value="InterPro"/>
</dbReference>
<evidence type="ECO:0000256" key="9">
    <source>
        <dbReference type="ARBA" id="ARBA00023004"/>
    </source>
</evidence>
<keyword evidence="15" id="KW-1015">Disulfide bond</keyword>
<feature type="domain" description="Plant heme peroxidase family profile" evidence="17">
    <location>
        <begin position="71"/>
        <end position="265"/>
    </location>
</feature>
<name>A0A8H5D519_9AGAR</name>
<feature type="binding site" evidence="13">
    <location>
        <position position="100"/>
    </location>
    <ligand>
        <name>Ca(2+)</name>
        <dbReference type="ChEBI" id="CHEBI:29108"/>
        <label>1</label>
    </ligand>
</feature>
<comment type="caution">
    <text evidence="18">The sequence shown here is derived from an EMBL/GenBank/DDBJ whole genome shotgun (WGS) entry which is preliminary data.</text>
</comment>
<feature type="signal peptide" evidence="16">
    <location>
        <begin position="1"/>
        <end position="20"/>
    </location>
</feature>
<feature type="disulfide bond" evidence="15">
    <location>
        <begin position="46"/>
        <end position="301"/>
    </location>
</feature>
<dbReference type="GO" id="GO:0020037">
    <property type="term" value="F:heme binding"/>
    <property type="evidence" value="ECO:0007669"/>
    <property type="project" value="UniProtKB-UniRule"/>
</dbReference>
<dbReference type="InterPro" id="IPR024589">
    <property type="entry name" value="Ligninase_C"/>
</dbReference>
<evidence type="ECO:0000259" key="17">
    <source>
        <dbReference type="PROSITE" id="PS50873"/>
    </source>
</evidence>
<feature type="binding site" evidence="13">
    <location>
        <position position="205"/>
    </location>
    <ligand>
        <name>Ca(2+)</name>
        <dbReference type="ChEBI" id="CHEBI:29108"/>
        <label>2</label>
    </ligand>
</feature>
<comment type="cofactor">
    <cofactor evidence="13">
        <name>heme b</name>
        <dbReference type="ChEBI" id="CHEBI:60344"/>
    </cofactor>
    <text evidence="13">Binds 1 heme b (iron(II)-protoporphyrin IX) group per subunit.</text>
</comment>
<dbReference type="EMBL" id="JAACJM010000062">
    <property type="protein sequence ID" value="KAF5353721.1"/>
    <property type="molecule type" value="Genomic_DNA"/>
</dbReference>
<dbReference type="PRINTS" id="PR00458">
    <property type="entry name" value="PEROXIDASE"/>
</dbReference>
<evidence type="ECO:0000256" key="16">
    <source>
        <dbReference type="RuleBase" id="RU363051"/>
    </source>
</evidence>
<evidence type="ECO:0000256" key="8">
    <source>
        <dbReference type="ARBA" id="ARBA00023002"/>
    </source>
</evidence>
<evidence type="ECO:0000256" key="1">
    <source>
        <dbReference type="ARBA" id="ARBA00006089"/>
    </source>
</evidence>
<evidence type="ECO:0000256" key="4">
    <source>
        <dbReference type="ARBA" id="ARBA00022617"/>
    </source>
</evidence>
<keyword evidence="7 13" id="KW-0106">Calcium</keyword>
<dbReference type="GO" id="GO:0000302">
    <property type="term" value="P:response to reactive oxygen species"/>
    <property type="evidence" value="ECO:0007669"/>
    <property type="project" value="TreeGrafter"/>
</dbReference>
<dbReference type="PROSITE" id="PS50873">
    <property type="entry name" value="PEROXIDASE_4"/>
    <property type="match status" value="1"/>
</dbReference>
<feature type="binding site" evidence="13">
    <location>
        <position position="79"/>
    </location>
    <ligand>
        <name>Ca(2+)</name>
        <dbReference type="ChEBI" id="CHEBI:29108"/>
        <label>1</label>
    </ligand>
</feature>
<evidence type="ECO:0000256" key="5">
    <source>
        <dbReference type="ARBA" id="ARBA00022723"/>
    </source>
</evidence>
<dbReference type="Proteomes" id="UP000559256">
    <property type="component" value="Unassembled WGS sequence"/>
</dbReference>
<dbReference type="GO" id="GO:0042744">
    <property type="term" value="P:hydrogen peroxide catabolic process"/>
    <property type="evidence" value="ECO:0007669"/>
    <property type="project" value="UniProtKB-KW"/>
</dbReference>
<evidence type="ECO:0000256" key="14">
    <source>
        <dbReference type="PIRSR" id="PIRSR601621-3"/>
    </source>
</evidence>
<dbReference type="OrthoDB" id="2113341at2759"/>
<dbReference type="InterPro" id="IPR001621">
    <property type="entry name" value="Ligninase"/>
</dbReference>
<dbReference type="AlphaFoldDB" id="A0A8H5D519"/>
<feature type="site" description="Transition state stabilizer" evidence="14">
    <location>
        <position position="74"/>
    </location>
</feature>
<feature type="active site" description="Proton acceptor" evidence="12">
    <location>
        <position position="78"/>
    </location>
</feature>
<keyword evidence="6 16" id="KW-0732">Signal</keyword>
<gene>
    <name evidence="18" type="ORF">D9758_008612</name>
</gene>
<dbReference type="Pfam" id="PF11895">
    <property type="entry name" value="Peroxidase_ext"/>
    <property type="match status" value="1"/>
</dbReference>
<dbReference type="InterPro" id="IPR019794">
    <property type="entry name" value="Peroxidases_AS"/>
</dbReference>
<dbReference type="Pfam" id="PF00141">
    <property type="entry name" value="peroxidase"/>
    <property type="match status" value="1"/>
</dbReference>
<dbReference type="GO" id="GO:0004601">
    <property type="term" value="F:peroxidase activity"/>
    <property type="evidence" value="ECO:0007669"/>
    <property type="project" value="UniProtKB-KW"/>
</dbReference>
<comment type="similarity">
    <text evidence="1 16">Belongs to the peroxidase family. Ligninase subfamily.</text>
</comment>
<evidence type="ECO:0000313" key="19">
    <source>
        <dbReference type="Proteomes" id="UP000559256"/>
    </source>
</evidence>
<dbReference type="Gene3D" id="1.10.420.10">
    <property type="entry name" value="Peroxidase, domain 2"/>
    <property type="match status" value="1"/>
</dbReference>
<keyword evidence="19" id="KW-1185">Reference proteome</keyword>
<feature type="binding site" evidence="13">
    <location>
        <position position="229"/>
    </location>
    <ligand>
        <name>Ca(2+)</name>
        <dbReference type="ChEBI" id="CHEBI:29108"/>
        <label>2</label>
    </ligand>
</feature>
<feature type="binding site" evidence="13">
    <location>
        <position position="222"/>
    </location>
    <ligand>
        <name>Ca(2+)</name>
        <dbReference type="ChEBI" id="CHEBI:29108"/>
        <label>2</label>
    </ligand>
</feature>
<evidence type="ECO:0000256" key="7">
    <source>
        <dbReference type="ARBA" id="ARBA00022837"/>
    </source>
</evidence>
<dbReference type="SUPFAM" id="SSF48113">
    <property type="entry name" value="Heme-dependent peroxidases"/>
    <property type="match status" value="1"/>
</dbReference>
<feature type="binding site" evidence="13">
    <location>
        <position position="224"/>
    </location>
    <ligand>
        <name>Ca(2+)</name>
        <dbReference type="ChEBI" id="CHEBI:29108"/>
        <label>2</label>
    </ligand>
</feature>
<dbReference type="InterPro" id="IPR010255">
    <property type="entry name" value="Haem_peroxidase_sf"/>
</dbReference>
<organism evidence="18 19">
    <name type="scientific">Tetrapyrgos nigripes</name>
    <dbReference type="NCBI Taxonomy" id="182062"/>
    <lineage>
        <taxon>Eukaryota</taxon>
        <taxon>Fungi</taxon>
        <taxon>Dikarya</taxon>
        <taxon>Basidiomycota</taxon>
        <taxon>Agaricomycotina</taxon>
        <taxon>Agaricomycetes</taxon>
        <taxon>Agaricomycetidae</taxon>
        <taxon>Agaricales</taxon>
        <taxon>Marasmiineae</taxon>
        <taxon>Marasmiaceae</taxon>
        <taxon>Tetrapyrgos</taxon>
    </lineage>
</organism>
<dbReference type="PANTHER" id="PTHR31356">
    <property type="entry name" value="THYLAKOID LUMENAL 29 KDA PROTEIN, CHLOROPLASTIC-RELATED"/>
    <property type="match status" value="1"/>
</dbReference>
<keyword evidence="11" id="KW-0376">Hydrogen peroxide</keyword>
<feature type="disulfide bond" evidence="15">
    <location>
        <begin position="65"/>
        <end position="149"/>
    </location>
</feature>
<proteinExistence type="inferred from homology"/>
<dbReference type="PROSITE" id="PS00436">
    <property type="entry name" value="PEROXIDASE_2"/>
    <property type="match status" value="1"/>
</dbReference>
<evidence type="ECO:0000256" key="11">
    <source>
        <dbReference type="ARBA" id="ARBA00023324"/>
    </source>
</evidence>
<feature type="binding site" description="axial binding residue" evidence="13">
    <location>
        <position position="204"/>
    </location>
    <ligand>
        <name>heme b</name>
        <dbReference type="ChEBI" id="CHEBI:60344"/>
    </ligand>
    <ligandPart>
        <name>Fe</name>
        <dbReference type="ChEBI" id="CHEBI:18248"/>
    </ligandPart>
</feature>
<evidence type="ECO:0000256" key="2">
    <source>
        <dbReference type="ARBA" id="ARBA00022525"/>
    </source>
</evidence>
<reference evidence="18 19" key="1">
    <citation type="journal article" date="2020" name="ISME J.">
        <title>Uncovering the hidden diversity of litter-decomposition mechanisms in mushroom-forming fungi.</title>
        <authorList>
            <person name="Floudas D."/>
            <person name="Bentzer J."/>
            <person name="Ahren D."/>
            <person name="Johansson T."/>
            <person name="Persson P."/>
            <person name="Tunlid A."/>
        </authorList>
    </citation>
    <scope>NUCLEOTIDE SEQUENCE [LARGE SCALE GENOMIC DNA]</scope>
    <source>
        <strain evidence="18 19">CBS 291.85</strain>
    </source>
</reference>
<feature type="binding site" evidence="13">
    <location>
        <position position="98"/>
    </location>
    <ligand>
        <name>Ca(2+)</name>
        <dbReference type="ChEBI" id="CHEBI:29108"/>
        <label>1</label>
    </ligand>
</feature>
<dbReference type="Gene3D" id="1.10.520.10">
    <property type="match status" value="1"/>
</dbReference>
<dbReference type="EC" id="1.11.1.-" evidence="16"/>
<accession>A0A8H5D519</accession>
<keyword evidence="4 13" id="KW-0349">Heme</keyword>
<evidence type="ECO:0000256" key="13">
    <source>
        <dbReference type="PIRSR" id="PIRSR601621-2"/>
    </source>
</evidence>
<evidence type="ECO:0000313" key="18">
    <source>
        <dbReference type="EMBL" id="KAF5353721.1"/>
    </source>
</evidence>
<evidence type="ECO:0000256" key="10">
    <source>
        <dbReference type="ARBA" id="ARBA00023180"/>
    </source>
</evidence>
<evidence type="ECO:0000256" key="15">
    <source>
        <dbReference type="PIRSR" id="PIRSR601621-4"/>
    </source>
</evidence>
<keyword evidence="2" id="KW-0964">Secreted</keyword>
<keyword evidence="3 16" id="KW-0575">Peroxidase</keyword>
<keyword evidence="5 13" id="KW-0479">Metal-binding</keyword>
<protein>
    <recommendedName>
        <fullName evidence="16">Peroxidase</fullName>
        <ecNumber evidence="16">1.11.1.-</ecNumber>
    </recommendedName>
</protein>
<dbReference type="InterPro" id="IPR044831">
    <property type="entry name" value="Ccp1-like"/>
</dbReference>
<evidence type="ECO:0000256" key="3">
    <source>
        <dbReference type="ARBA" id="ARBA00022559"/>
    </source>
</evidence>
<dbReference type="PRINTS" id="PR00462">
    <property type="entry name" value="LIGNINASE"/>
</dbReference>
<dbReference type="GO" id="GO:0046872">
    <property type="term" value="F:metal ion binding"/>
    <property type="evidence" value="ECO:0007669"/>
    <property type="project" value="UniProtKB-UniRule"/>
</dbReference>